<keyword evidence="2" id="KW-0808">Transferase</keyword>
<comment type="caution">
    <text evidence="2">The sequence shown here is derived from an EMBL/GenBank/DDBJ whole genome shotgun (WGS) entry which is preliminary data.</text>
</comment>
<protein>
    <submittedName>
        <fullName evidence="2">Reverse transcriptase domain-containing protein</fullName>
    </submittedName>
</protein>
<proteinExistence type="predicted"/>
<keyword evidence="2" id="KW-0548">Nucleotidyltransferase</keyword>
<dbReference type="GO" id="GO:0003964">
    <property type="term" value="F:RNA-directed DNA polymerase activity"/>
    <property type="evidence" value="ECO:0007669"/>
    <property type="project" value="UniProtKB-KW"/>
</dbReference>
<gene>
    <name evidence="2" type="ORF">Tci_433496</name>
</gene>
<dbReference type="EMBL" id="BKCJ010193755">
    <property type="protein sequence ID" value="GEY61522.1"/>
    <property type="molecule type" value="Genomic_DNA"/>
</dbReference>
<organism evidence="2">
    <name type="scientific">Tanacetum cinerariifolium</name>
    <name type="common">Dalmatian daisy</name>
    <name type="synonym">Chrysanthemum cinerariifolium</name>
    <dbReference type="NCBI Taxonomy" id="118510"/>
    <lineage>
        <taxon>Eukaryota</taxon>
        <taxon>Viridiplantae</taxon>
        <taxon>Streptophyta</taxon>
        <taxon>Embryophyta</taxon>
        <taxon>Tracheophyta</taxon>
        <taxon>Spermatophyta</taxon>
        <taxon>Magnoliopsida</taxon>
        <taxon>eudicotyledons</taxon>
        <taxon>Gunneridae</taxon>
        <taxon>Pentapetalae</taxon>
        <taxon>asterids</taxon>
        <taxon>campanulids</taxon>
        <taxon>Asterales</taxon>
        <taxon>Asteraceae</taxon>
        <taxon>Asteroideae</taxon>
        <taxon>Anthemideae</taxon>
        <taxon>Anthemidinae</taxon>
        <taxon>Tanacetum</taxon>
    </lineage>
</organism>
<dbReference type="PANTHER" id="PTHR33067:SF9">
    <property type="entry name" value="RNA-DIRECTED DNA POLYMERASE"/>
    <property type="match status" value="1"/>
</dbReference>
<accession>A0A699HP16</accession>
<reference evidence="2" key="1">
    <citation type="journal article" date="2019" name="Sci. Rep.">
        <title>Draft genome of Tanacetum cinerariifolium, the natural source of mosquito coil.</title>
        <authorList>
            <person name="Yamashiro T."/>
            <person name="Shiraishi A."/>
            <person name="Satake H."/>
            <person name="Nakayama K."/>
        </authorList>
    </citation>
    <scope>NUCLEOTIDE SEQUENCE</scope>
</reference>
<dbReference type="CDD" id="cd00303">
    <property type="entry name" value="retropepsin_like"/>
    <property type="match status" value="1"/>
</dbReference>
<keyword evidence="2" id="KW-0695">RNA-directed DNA polymerase</keyword>
<feature type="domain" description="Retrotransposon gag" evidence="1">
    <location>
        <begin position="47"/>
        <end position="112"/>
    </location>
</feature>
<sequence>MIQQVQNSCQFHGLPGDDENRHTDKFLEVTQHMKQNGVSDDALRLSFFPYSLTHHATAWYDHPSRNSIQFLDDMMRKFLLKYFPLSMVTKLRNDFTNFRQDPNESLFEALEECLALTDLGASINLMPLSIWKKLLLPELTLTHMTLKLANRSIAYLVGIAEDVFVKVGKFHFLADFVVVDYDVDPRAPLILGRPFLRMTFHVRSIAQEVLEFLDSSMSGNPTPLDPIIAYSSPLFTPFEGSDFILEEIEIFLRTLDELSNLDDDYYDTEGDILYLEKLLNEDLSLNLPPMKNEDLKQVDVTMTKPSIEEPSKLKLKDLPSHLEYAF</sequence>
<evidence type="ECO:0000313" key="2">
    <source>
        <dbReference type="EMBL" id="GEY61522.1"/>
    </source>
</evidence>
<dbReference type="Pfam" id="PF03732">
    <property type="entry name" value="Retrotrans_gag"/>
    <property type="match status" value="1"/>
</dbReference>
<evidence type="ECO:0000259" key="1">
    <source>
        <dbReference type="Pfam" id="PF03732"/>
    </source>
</evidence>
<dbReference type="InterPro" id="IPR005162">
    <property type="entry name" value="Retrotrans_gag_dom"/>
</dbReference>
<dbReference type="AlphaFoldDB" id="A0A699HP16"/>
<dbReference type="InterPro" id="IPR021109">
    <property type="entry name" value="Peptidase_aspartic_dom_sf"/>
</dbReference>
<dbReference type="Gene3D" id="2.40.70.10">
    <property type="entry name" value="Acid Proteases"/>
    <property type="match status" value="1"/>
</dbReference>
<name>A0A699HP16_TANCI</name>
<dbReference type="PANTHER" id="PTHR33067">
    <property type="entry name" value="RNA-DIRECTED DNA POLYMERASE-RELATED"/>
    <property type="match status" value="1"/>
</dbReference>